<feature type="compositionally biased region" description="Low complexity" evidence="7">
    <location>
        <begin position="63"/>
        <end position="77"/>
    </location>
</feature>
<feature type="compositionally biased region" description="Polar residues" evidence="7">
    <location>
        <begin position="1123"/>
        <end position="1137"/>
    </location>
</feature>
<feature type="compositionally biased region" description="Low complexity" evidence="7">
    <location>
        <begin position="1086"/>
        <end position="1100"/>
    </location>
</feature>
<dbReference type="Proteomes" id="UP001209540">
    <property type="component" value="Unassembled WGS sequence"/>
</dbReference>
<feature type="compositionally biased region" description="Low complexity" evidence="7">
    <location>
        <begin position="1905"/>
        <end position="1925"/>
    </location>
</feature>
<evidence type="ECO:0000313" key="10">
    <source>
        <dbReference type="Proteomes" id="UP001209540"/>
    </source>
</evidence>
<dbReference type="PANTHER" id="PTHR13179:SF8">
    <property type="entry name" value="GATOR COMPLEX PROTEIN DEPDC5"/>
    <property type="match status" value="1"/>
</dbReference>
<keyword evidence="5" id="KW-0926">Vacuole</keyword>
<evidence type="ECO:0000256" key="1">
    <source>
        <dbReference type="ARBA" id="ARBA00004148"/>
    </source>
</evidence>
<feature type="compositionally biased region" description="Polar residues" evidence="7">
    <location>
        <begin position="810"/>
        <end position="832"/>
    </location>
</feature>
<evidence type="ECO:0000256" key="5">
    <source>
        <dbReference type="ARBA" id="ARBA00022554"/>
    </source>
</evidence>
<feature type="region of interest" description="Disordered" evidence="7">
    <location>
        <begin position="695"/>
        <end position="719"/>
    </location>
</feature>
<dbReference type="SMART" id="SM00049">
    <property type="entry name" value="DEP"/>
    <property type="match status" value="1"/>
</dbReference>
<comment type="similarity">
    <text evidence="2">Belongs to the IML1 family.</text>
</comment>
<organism evidence="9 10">
    <name type="scientific">Phascolomyces articulosus</name>
    <dbReference type="NCBI Taxonomy" id="60185"/>
    <lineage>
        <taxon>Eukaryota</taxon>
        <taxon>Fungi</taxon>
        <taxon>Fungi incertae sedis</taxon>
        <taxon>Mucoromycota</taxon>
        <taxon>Mucoromycotina</taxon>
        <taxon>Mucoromycetes</taxon>
        <taxon>Mucorales</taxon>
        <taxon>Lichtheimiaceae</taxon>
        <taxon>Phascolomyces</taxon>
    </lineage>
</organism>
<comment type="subcellular location">
    <subcellularLocation>
        <location evidence="1">Vacuole membrane</location>
        <topology evidence="1">Peripheral membrane protein</topology>
    </subcellularLocation>
</comment>
<dbReference type="Pfam" id="PF19418">
    <property type="entry name" value="DEPDC5_CTD"/>
    <property type="match status" value="1"/>
</dbReference>
<dbReference type="EMBL" id="JAIXMP010000005">
    <property type="protein sequence ID" value="KAI9272814.1"/>
    <property type="molecule type" value="Genomic_DNA"/>
</dbReference>
<dbReference type="GO" id="GO:1904262">
    <property type="term" value="P:negative regulation of TORC1 signaling"/>
    <property type="evidence" value="ECO:0007669"/>
    <property type="project" value="TreeGrafter"/>
</dbReference>
<feature type="compositionally biased region" description="Low complexity" evidence="7">
    <location>
        <begin position="1945"/>
        <end position="1986"/>
    </location>
</feature>
<reference evidence="9" key="2">
    <citation type="submission" date="2023-02" db="EMBL/GenBank/DDBJ databases">
        <authorList>
            <consortium name="DOE Joint Genome Institute"/>
            <person name="Mondo S.J."/>
            <person name="Chang Y."/>
            <person name="Wang Y."/>
            <person name="Ahrendt S."/>
            <person name="Andreopoulos W."/>
            <person name="Barry K."/>
            <person name="Beard J."/>
            <person name="Benny G.L."/>
            <person name="Blankenship S."/>
            <person name="Bonito G."/>
            <person name="Cuomo C."/>
            <person name="Desiro A."/>
            <person name="Gervers K.A."/>
            <person name="Hundley H."/>
            <person name="Kuo A."/>
            <person name="LaButti K."/>
            <person name="Lang B.F."/>
            <person name="Lipzen A."/>
            <person name="O'Donnell K."/>
            <person name="Pangilinan J."/>
            <person name="Reynolds N."/>
            <person name="Sandor L."/>
            <person name="Smith M.W."/>
            <person name="Tsang A."/>
            <person name="Grigoriev I.V."/>
            <person name="Stajich J.E."/>
            <person name="Spatafora J.W."/>
        </authorList>
    </citation>
    <scope>NUCLEOTIDE SEQUENCE</scope>
    <source>
        <strain evidence="9">RSA 2281</strain>
    </source>
</reference>
<evidence type="ECO:0000256" key="2">
    <source>
        <dbReference type="ARBA" id="ARBA00005643"/>
    </source>
</evidence>
<keyword evidence="6" id="KW-0472">Membrane</keyword>
<feature type="compositionally biased region" description="Low complexity" evidence="7">
    <location>
        <begin position="786"/>
        <end position="800"/>
    </location>
</feature>
<sequence length="1986" mass="219222">MPPTTVGGSNVPSGNLLSQKPISLWFHDPSQFQNQDAVVNPDHFANFRNGQLLRIHFPQQHHPSSSTTTSTTTTSTTSPPPPPEPLVVKAAVVDREALARQQSLQISISRDIADRLNLRFRIEVYVELIDPSEAALDHVELSFKEQYLGRSDMWRLQQSLNGTCVYAEKKILFAGVIKATVRRQFINDREMFSGYISENTRMIFRSSSAKYFLFIQLSREMWEFDEDGELYFEKVVNNFLPELFNRWKEEGTNHVVSIILFTRVFYDGNHDTLDDLVSKSPDGRYYKDFYKVIADWESTDDWKSVIAPLKEEQLTFQKDVLMRKNKQGQSIVSGRISVAYEGNVLEAVNLALNPFDNHYVDRDLMRTGLSIILITPGAGKFIVNKKLLRLTNERMTDNGIAMDMVCLSPLPLHVTPLFAYHSSPPPVEVAQELCLASTLSSSQQQRQQQQQPPLGKGGSPDAKGIGNLTKQKAIESWDPLYQDENSADTYMYYSVPHWIDCSFYSHETGQFIKQDKFHTRCKMYELQMMGIMEHDLAGISIPLLSEHTQQYQTLQQQQLQLQQQQQTLSTRTLRNQRSSSSLNDKMSTKSADSGHGNGETYLSRSANFSSMKAPPFLNSHLTNNSSNNNTLSTANTTLTTPTPVTPTTATTTTGILSDKKITTPTTNPIDYEKYDALVFKDSLEPRFNRRITTATPTPKLMTPTKQKNSIESPDRPESDLWPARFTQLKSNTTWHHGDQRRVMSILSQSQQGGAKITFDNNVRKDDSPTRVTEIFRGPSPGREDATTTTTTTSGSGTTATPTRIKPSRRGTMNSNDVRVTAQFTTENGQNSPGIMDDEDMMLVSSSTVDPVPINNKSGSGSRPDGRSKSTNPSPRQNAAGSCPSIHKHSGNSDLIRTSFGNGVAGNNITTRGSPSHTWYSRLTNASRNGLINPCNPADFTLIFTSHLRRWLHALPHVDHYDGARVHWRSLTSPACLPLTTDYFPSNEELKKHYNHYMYTVSASEDVNLYQAGDRTLSEHIKTANLLTEMISQRLAQGFQIIVDITASGHQKPVNKVYGHGLSGESGASGSGSGTGIGSGSGGGGPPHSSSGMVTTTTSGSNHGGSNSGIKDGKDINGGPGITATGNTAVPGTTSKTLGTLHDEADKNKWKHMVWWLSMGHQVHQLTFDSSGQNVEVRRYVRTINFDTEKIAYKCAIWPKNVAGYRPKSLSFSYPSLLYAWNYLDHLVAGYQEELTDNLRFWRARFIVIPRETLPSNAAPVGGMTSSQDHLDDEEKRLALFDTWLQNLRKAKWLTPQEREEMQKRRKRDLGYTDFGLRITTMDPSAYVTSEALKSVQSSASPSFGQHGSSGGTSSLLSSIVGQPLGLSRESKSKDIAMAMRDPKAGVKMFDRRWHFKVYRHSFVGSEMVDWVVGQFDDISTREEAVSLGNALMERNPPLFVSSTNRHAFLDGHYFYRLHSEFMPSQQPQKAWFTMNNSSLGKSKTQSTSPSTLSINSKDTSASNTTTGGSNSIAGGVTGGGGPGSAGATAAGLGGGSGAGSATGGSVTPVLGSGIGSGNASSPQSPRRSKPTIEYEMSRSMIIDVDPYKKSNRRETAILHYDTLHNAYNCYHFQLNWLGCTAQLVQELVQNWSRQAERCGLLVVEGSVDQAYDDSENNNPFQCPVAINLAAKPPPVSELNARYEVPDNFYAVALVRHLGFVLDVEADDKFERAKAEGVQVEYTYIKEAYKYDQYIHRSGVSFVQIRPNNEGFYWVNNRLYTNHTPALVLSRSRKQGSSTLVHPEVLRQNFQEFCSDAQRLEAFWEATRNNLVSEDLQDNWAFENARVPSIDTTLTEDTASTAPTTAATDDDSQHQLPTAVTTPLESTEINAAAAAAAAAAIGATGSVTSPNIGTTIKVPANQYITTTPSTTTTTTTTPITSKTTPSRSNSMDTHHLHHNNTKPKLSPNSATTPTTSSNSNNNNNNGSTNSSTNNNNNNNNSNNNLDV</sequence>
<dbReference type="PANTHER" id="PTHR13179">
    <property type="entry name" value="DEP DOMAIN CONTAINING PROTEIN 5"/>
    <property type="match status" value="1"/>
</dbReference>
<dbReference type="InterPro" id="IPR057068">
    <property type="entry name" value="IML1_N_fung"/>
</dbReference>
<feature type="compositionally biased region" description="Gly residues" evidence="7">
    <location>
        <begin position="1531"/>
        <end position="1542"/>
    </location>
</feature>
<feature type="region of interest" description="Disordered" evidence="7">
    <location>
        <begin position="1905"/>
        <end position="1986"/>
    </location>
</feature>
<feature type="region of interest" description="Disordered" evidence="7">
    <location>
        <begin position="440"/>
        <end position="465"/>
    </location>
</feature>
<keyword evidence="10" id="KW-1185">Reference proteome</keyword>
<dbReference type="InterPro" id="IPR045838">
    <property type="entry name" value="DEPDC5_CTD"/>
</dbReference>
<dbReference type="InterPro" id="IPR036388">
    <property type="entry name" value="WH-like_DNA-bd_sf"/>
</dbReference>
<feature type="domain" description="DEP" evidence="8">
    <location>
        <begin position="1382"/>
        <end position="1459"/>
    </location>
</feature>
<dbReference type="Gene3D" id="1.10.10.10">
    <property type="entry name" value="Winged helix-like DNA-binding domain superfamily/Winged helix DNA-binding domain"/>
    <property type="match status" value="1"/>
</dbReference>
<comment type="caution">
    <text evidence="9">The sequence shown here is derived from an EMBL/GenBank/DDBJ whole genome shotgun (WGS) entry which is preliminary data.</text>
</comment>
<feature type="region of interest" description="Disordered" evidence="7">
    <location>
        <begin position="754"/>
        <end position="898"/>
    </location>
</feature>
<gene>
    <name evidence="9" type="ORF">BDA99DRAFT_556413</name>
</gene>
<feature type="region of interest" description="Disordered" evidence="7">
    <location>
        <begin position="568"/>
        <end position="602"/>
    </location>
</feature>
<dbReference type="InterPro" id="IPR036390">
    <property type="entry name" value="WH_DNA-bd_sf"/>
</dbReference>
<evidence type="ECO:0000256" key="7">
    <source>
        <dbReference type="SAM" id="MobiDB-lite"/>
    </source>
</evidence>
<evidence type="ECO:0000259" key="8">
    <source>
        <dbReference type="PROSITE" id="PS50186"/>
    </source>
</evidence>
<feature type="compositionally biased region" description="Low complexity" evidence="7">
    <location>
        <begin position="440"/>
        <end position="451"/>
    </location>
</feature>
<feature type="compositionally biased region" description="Polar residues" evidence="7">
    <location>
        <begin position="1478"/>
        <end position="1498"/>
    </location>
</feature>
<dbReference type="InterPro" id="IPR027244">
    <property type="entry name" value="IML1"/>
</dbReference>
<dbReference type="GO" id="GO:0010508">
    <property type="term" value="P:positive regulation of autophagy"/>
    <property type="evidence" value="ECO:0007669"/>
    <property type="project" value="TreeGrafter"/>
</dbReference>
<dbReference type="GO" id="GO:0005774">
    <property type="term" value="C:vacuolar membrane"/>
    <property type="evidence" value="ECO:0007669"/>
    <property type="project" value="UniProtKB-SubCell"/>
</dbReference>
<dbReference type="InterPro" id="IPR000591">
    <property type="entry name" value="DEP_dom"/>
</dbReference>
<feature type="region of interest" description="Disordered" evidence="7">
    <location>
        <begin position="1831"/>
        <end position="1856"/>
    </location>
</feature>
<protein>
    <recommendedName>
        <fullName evidence="3">Vacuolar membrane-associated protein IML1</fullName>
    </recommendedName>
    <alternativeName>
        <fullName evidence="4">Vacuolar membrane-associated protein iml1</fullName>
    </alternativeName>
</protein>
<feature type="compositionally biased region" description="Gly residues" evidence="7">
    <location>
        <begin position="1515"/>
        <end position="1524"/>
    </location>
</feature>
<dbReference type="GO" id="GO:0005096">
    <property type="term" value="F:GTPase activator activity"/>
    <property type="evidence" value="ECO:0007669"/>
    <property type="project" value="InterPro"/>
</dbReference>
<feature type="compositionally biased region" description="Low complexity" evidence="7">
    <location>
        <begin position="568"/>
        <end position="582"/>
    </location>
</feature>
<feature type="compositionally biased region" description="Polar residues" evidence="7">
    <location>
        <begin position="868"/>
        <end position="879"/>
    </location>
</feature>
<feature type="compositionally biased region" description="Low complexity" evidence="7">
    <location>
        <begin position="1499"/>
        <end position="1514"/>
    </location>
</feature>
<evidence type="ECO:0000313" key="9">
    <source>
        <dbReference type="EMBL" id="KAI9272814.1"/>
    </source>
</evidence>
<dbReference type="Pfam" id="PF12257">
    <property type="entry name" value="IML1"/>
    <property type="match status" value="1"/>
</dbReference>
<dbReference type="Pfam" id="PF00610">
    <property type="entry name" value="DEP"/>
    <property type="match status" value="1"/>
</dbReference>
<dbReference type="GO" id="GO:1990130">
    <property type="term" value="C:GATOR1 complex"/>
    <property type="evidence" value="ECO:0007669"/>
    <property type="project" value="TreeGrafter"/>
</dbReference>
<evidence type="ECO:0000256" key="6">
    <source>
        <dbReference type="ARBA" id="ARBA00023136"/>
    </source>
</evidence>
<dbReference type="GO" id="GO:0035556">
    <property type="term" value="P:intracellular signal transduction"/>
    <property type="evidence" value="ECO:0007669"/>
    <property type="project" value="InterPro"/>
</dbReference>
<dbReference type="Pfam" id="PF24438">
    <property type="entry name" value="IML1_N_fung"/>
    <property type="match status" value="1"/>
</dbReference>
<feature type="region of interest" description="Disordered" evidence="7">
    <location>
        <begin position="60"/>
        <end position="84"/>
    </location>
</feature>
<name>A0AAD5K7E3_9FUNG</name>
<feature type="region of interest" description="Disordered" evidence="7">
    <location>
        <begin position="1055"/>
        <end position="1140"/>
    </location>
</feature>
<proteinExistence type="inferred from homology"/>
<feature type="compositionally biased region" description="Polar residues" evidence="7">
    <location>
        <begin position="843"/>
        <end position="860"/>
    </location>
</feature>
<evidence type="ECO:0000256" key="3">
    <source>
        <dbReference type="ARBA" id="ARBA00018529"/>
    </source>
</evidence>
<feature type="compositionally biased region" description="Low complexity" evidence="7">
    <location>
        <begin position="1831"/>
        <end position="1846"/>
    </location>
</feature>
<dbReference type="PROSITE" id="PS50186">
    <property type="entry name" value="DEP"/>
    <property type="match status" value="1"/>
</dbReference>
<dbReference type="InterPro" id="IPR048255">
    <property type="entry name" value="IML1_N"/>
</dbReference>
<accession>A0AAD5K7E3</accession>
<dbReference type="CDD" id="cd04449">
    <property type="entry name" value="DEP_DEPDC5-like"/>
    <property type="match status" value="1"/>
</dbReference>
<feature type="compositionally biased region" description="Gly residues" evidence="7">
    <location>
        <begin position="1060"/>
        <end position="1085"/>
    </location>
</feature>
<feature type="region of interest" description="Disordered" evidence="7">
    <location>
        <begin position="1478"/>
        <end position="1570"/>
    </location>
</feature>
<reference evidence="9" key="1">
    <citation type="journal article" date="2022" name="IScience">
        <title>Evolution of zygomycete secretomes and the origins of terrestrial fungal ecologies.</title>
        <authorList>
            <person name="Chang Y."/>
            <person name="Wang Y."/>
            <person name="Mondo S."/>
            <person name="Ahrendt S."/>
            <person name="Andreopoulos W."/>
            <person name="Barry K."/>
            <person name="Beard J."/>
            <person name="Benny G.L."/>
            <person name="Blankenship S."/>
            <person name="Bonito G."/>
            <person name="Cuomo C."/>
            <person name="Desiro A."/>
            <person name="Gervers K.A."/>
            <person name="Hundley H."/>
            <person name="Kuo A."/>
            <person name="LaButti K."/>
            <person name="Lang B.F."/>
            <person name="Lipzen A."/>
            <person name="O'Donnell K."/>
            <person name="Pangilinan J."/>
            <person name="Reynolds N."/>
            <person name="Sandor L."/>
            <person name="Smith M.E."/>
            <person name="Tsang A."/>
            <person name="Grigoriev I.V."/>
            <person name="Stajich J.E."/>
            <person name="Spatafora J.W."/>
        </authorList>
    </citation>
    <scope>NUCLEOTIDE SEQUENCE</scope>
    <source>
        <strain evidence="9">RSA 2281</strain>
    </source>
</reference>
<evidence type="ECO:0000256" key="4">
    <source>
        <dbReference type="ARBA" id="ARBA00021881"/>
    </source>
</evidence>
<dbReference type="SUPFAM" id="SSF46785">
    <property type="entry name" value="Winged helix' DNA-binding domain"/>
    <property type="match status" value="1"/>
</dbReference>